<dbReference type="Proteomes" id="UP000663792">
    <property type="component" value="Unassembled WGS sequence"/>
</dbReference>
<comment type="caution">
    <text evidence="2">The sequence shown here is derived from an EMBL/GenBank/DDBJ whole genome shotgun (WGS) entry which is preliminary data.</text>
</comment>
<dbReference type="EMBL" id="JAERWK010000025">
    <property type="protein sequence ID" value="MBM9469173.1"/>
    <property type="molecule type" value="Genomic_DNA"/>
</dbReference>
<reference evidence="2" key="1">
    <citation type="submission" date="2021-01" db="EMBL/GenBank/DDBJ databases">
        <title>YIM 132084 draft genome.</title>
        <authorList>
            <person name="An D."/>
        </authorList>
    </citation>
    <scope>NUCLEOTIDE SEQUENCE</scope>
    <source>
        <strain evidence="2">YIM 132084</strain>
    </source>
</reference>
<dbReference type="AlphaFoldDB" id="A0A938YJT2"/>
<gene>
    <name evidence="2" type="ORF">JL106_17940</name>
</gene>
<accession>A0A938YJT2</accession>
<dbReference type="Pfam" id="PF10078">
    <property type="entry name" value="DUF2316"/>
    <property type="match status" value="1"/>
</dbReference>
<proteinExistence type="predicted"/>
<evidence type="ECO:0000256" key="1">
    <source>
        <dbReference type="SAM" id="MobiDB-lite"/>
    </source>
</evidence>
<dbReference type="RefSeq" id="WP_205262139.1">
    <property type="nucleotide sequence ID" value="NZ_JAERWK010000025.1"/>
</dbReference>
<keyword evidence="3" id="KW-1185">Reference proteome</keyword>
<protein>
    <submittedName>
        <fullName evidence="2">DUF2316 family protein</fullName>
    </submittedName>
</protein>
<dbReference type="InterPro" id="IPR018757">
    <property type="entry name" value="DUF2316"/>
</dbReference>
<evidence type="ECO:0000313" key="3">
    <source>
        <dbReference type="Proteomes" id="UP000663792"/>
    </source>
</evidence>
<name>A0A938YJT2_9ACTN</name>
<evidence type="ECO:0000313" key="2">
    <source>
        <dbReference type="EMBL" id="MBM9469173.1"/>
    </source>
</evidence>
<organism evidence="2 3">
    <name type="scientific">Nakamurella leprariae</name>
    <dbReference type="NCBI Taxonomy" id="2803911"/>
    <lineage>
        <taxon>Bacteria</taxon>
        <taxon>Bacillati</taxon>
        <taxon>Actinomycetota</taxon>
        <taxon>Actinomycetes</taxon>
        <taxon>Nakamurellales</taxon>
        <taxon>Nakamurellaceae</taxon>
        <taxon>Nakamurella</taxon>
    </lineage>
</organism>
<feature type="region of interest" description="Disordered" evidence="1">
    <location>
        <begin position="1"/>
        <end position="21"/>
    </location>
</feature>
<feature type="compositionally biased region" description="Basic and acidic residues" evidence="1">
    <location>
        <begin position="1"/>
        <end position="13"/>
    </location>
</feature>
<sequence>MSLNAEERERTGKELQQNLSRVGLEAPQLARRLGWSAARVESTLAVDSDSDPTDVWEVRDFLTDTARQLGADAMPFTALTPMARMRARMWFELRKPPRYTPSI</sequence>